<feature type="transmembrane region" description="Helical" evidence="1">
    <location>
        <begin position="247"/>
        <end position="264"/>
    </location>
</feature>
<organism evidence="2 3">
    <name type="scientific">Candidatus Yanofskybacteria bacterium CG10_big_fil_rev_8_21_14_0_10_36_16</name>
    <dbReference type="NCBI Taxonomy" id="1975096"/>
    <lineage>
        <taxon>Bacteria</taxon>
        <taxon>Candidatus Yanofskyibacteriota</taxon>
    </lineage>
</organism>
<keyword evidence="1" id="KW-0472">Membrane</keyword>
<comment type="caution">
    <text evidence="2">The sequence shown here is derived from an EMBL/GenBank/DDBJ whole genome shotgun (WGS) entry which is preliminary data.</text>
</comment>
<feature type="transmembrane region" description="Helical" evidence="1">
    <location>
        <begin position="198"/>
        <end position="218"/>
    </location>
</feature>
<evidence type="ECO:0008006" key="4">
    <source>
        <dbReference type="Google" id="ProtNLM"/>
    </source>
</evidence>
<keyword evidence="1" id="KW-0812">Transmembrane</keyword>
<dbReference type="Proteomes" id="UP000228496">
    <property type="component" value="Unassembled WGS sequence"/>
</dbReference>
<protein>
    <recommendedName>
        <fullName evidence="4">Glycosyltransferase RgtA/B/C/D-like domain-containing protein</fullName>
    </recommendedName>
</protein>
<gene>
    <name evidence="2" type="ORF">COV29_01145</name>
</gene>
<dbReference type="AlphaFoldDB" id="A0A2J0Q855"/>
<proteinExistence type="predicted"/>
<feature type="transmembrane region" description="Helical" evidence="1">
    <location>
        <begin position="130"/>
        <end position="150"/>
    </location>
</feature>
<feature type="transmembrane region" description="Helical" evidence="1">
    <location>
        <begin position="12"/>
        <end position="32"/>
    </location>
</feature>
<feature type="transmembrane region" description="Helical" evidence="1">
    <location>
        <begin position="273"/>
        <end position="292"/>
    </location>
</feature>
<feature type="transmembrane region" description="Helical" evidence="1">
    <location>
        <begin position="369"/>
        <end position="387"/>
    </location>
</feature>
<sequence length="583" mass="66221">MFSKIKKIPLPVLIGLFVFISIHLLLVSKTFYVDSGNNIHTTIAGYGDTALHMTQISKFAFSNITNLSEPIFYGEKLNYPFAINFLSAMFLRMTGDWTFSFLAPALFFAFVNTLLAFWIYNIFFQNKSKWAFVGLLVFFLGSGMGGWNYILDINNYNYSPFGFIEGLTKGMATTVGRWDAVWPEQNIGFGLPLSLGFIHQRAFFAGFFGFLVMFLLLLKGIRTEKTKYYIGAGLALGFLPILHAHSFVAALISVFALGITFLITNKKENLKKIATVFVIGAIVSLPQLYYVFDIGAKTATTGFLEPRLGWMINSARGAAQFPINQQATIFNFSYLKFVWVNFGVILPAFFIFVLILLSKPKLFGRDNFLIIFFALTASLLFAIVQTIKFQPWDYDNNKLLVYFQFFSVPVIILMFKKLYEQKKKLGIAVLSIFLLFALFSGFIDLIPRLAINKNSLPIIFNSDSQKIAEYIKINASEDEIILTGTTHLNPVNALAGRSVLVGYPGWLWTRGLDYKKRLREVAEFYKNPSVSKDIILEYQPALILFDPYVVEDYSADKKVFDDNFEKVFESGDFILYKNSTFTK</sequence>
<evidence type="ECO:0000313" key="2">
    <source>
        <dbReference type="EMBL" id="PJE51343.1"/>
    </source>
</evidence>
<evidence type="ECO:0000313" key="3">
    <source>
        <dbReference type="Proteomes" id="UP000228496"/>
    </source>
</evidence>
<dbReference type="EMBL" id="PCXQ01000003">
    <property type="protein sequence ID" value="PJE51343.1"/>
    <property type="molecule type" value="Genomic_DNA"/>
</dbReference>
<evidence type="ECO:0000256" key="1">
    <source>
        <dbReference type="SAM" id="Phobius"/>
    </source>
</evidence>
<feature type="transmembrane region" description="Helical" evidence="1">
    <location>
        <begin position="399"/>
        <end position="415"/>
    </location>
</feature>
<feature type="transmembrane region" description="Helical" evidence="1">
    <location>
        <begin position="427"/>
        <end position="446"/>
    </location>
</feature>
<keyword evidence="1" id="KW-1133">Transmembrane helix</keyword>
<feature type="transmembrane region" description="Helical" evidence="1">
    <location>
        <begin position="337"/>
        <end position="357"/>
    </location>
</feature>
<accession>A0A2J0Q855</accession>
<name>A0A2J0Q855_9BACT</name>
<reference evidence="2 3" key="1">
    <citation type="submission" date="2017-09" db="EMBL/GenBank/DDBJ databases">
        <title>Depth-based differentiation of microbial function through sediment-hosted aquifers and enrichment of novel symbionts in the deep terrestrial subsurface.</title>
        <authorList>
            <person name="Probst A.J."/>
            <person name="Ladd B."/>
            <person name="Jarett J.K."/>
            <person name="Geller-Mcgrath D.E."/>
            <person name="Sieber C.M."/>
            <person name="Emerson J.B."/>
            <person name="Anantharaman K."/>
            <person name="Thomas B.C."/>
            <person name="Malmstrom R."/>
            <person name="Stieglmeier M."/>
            <person name="Klingl A."/>
            <person name="Woyke T."/>
            <person name="Ryan C.M."/>
            <person name="Banfield J.F."/>
        </authorList>
    </citation>
    <scope>NUCLEOTIDE SEQUENCE [LARGE SCALE GENOMIC DNA]</scope>
    <source>
        <strain evidence="2">CG10_big_fil_rev_8_21_14_0_10_36_16</strain>
    </source>
</reference>
<feature type="transmembrane region" description="Helical" evidence="1">
    <location>
        <begin position="99"/>
        <end position="123"/>
    </location>
</feature>